<sequence>MVLQKRASTDWEKTGNLWACYLVDLMYSSSTVTSGTLPAMGQGHLDATAGDLKSYSVKFGS</sequence>
<proteinExistence type="predicted"/>
<evidence type="ECO:0000313" key="1">
    <source>
        <dbReference type="EMBL" id="JAH90922.1"/>
    </source>
</evidence>
<protein>
    <submittedName>
        <fullName evidence="1">Uncharacterized protein</fullName>
    </submittedName>
</protein>
<dbReference type="EMBL" id="GBXM01017655">
    <property type="protein sequence ID" value="JAH90922.1"/>
    <property type="molecule type" value="Transcribed_RNA"/>
</dbReference>
<reference evidence="1" key="1">
    <citation type="submission" date="2014-11" db="EMBL/GenBank/DDBJ databases">
        <authorList>
            <person name="Amaro Gonzalez C."/>
        </authorList>
    </citation>
    <scope>NUCLEOTIDE SEQUENCE</scope>
</reference>
<reference evidence="1" key="2">
    <citation type="journal article" date="2015" name="Fish Shellfish Immunol.">
        <title>Early steps in the European eel (Anguilla anguilla)-Vibrio vulnificus interaction in the gills: Role of the RtxA13 toxin.</title>
        <authorList>
            <person name="Callol A."/>
            <person name="Pajuelo D."/>
            <person name="Ebbesson L."/>
            <person name="Teles M."/>
            <person name="MacKenzie S."/>
            <person name="Amaro C."/>
        </authorList>
    </citation>
    <scope>NUCLEOTIDE SEQUENCE</scope>
</reference>
<dbReference type="AlphaFoldDB" id="A0A0E9WKP7"/>
<name>A0A0E9WKP7_ANGAN</name>
<accession>A0A0E9WKP7</accession>
<organism evidence="1">
    <name type="scientific">Anguilla anguilla</name>
    <name type="common">European freshwater eel</name>
    <name type="synonym">Muraena anguilla</name>
    <dbReference type="NCBI Taxonomy" id="7936"/>
    <lineage>
        <taxon>Eukaryota</taxon>
        <taxon>Metazoa</taxon>
        <taxon>Chordata</taxon>
        <taxon>Craniata</taxon>
        <taxon>Vertebrata</taxon>
        <taxon>Euteleostomi</taxon>
        <taxon>Actinopterygii</taxon>
        <taxon>Neopterygii</taxon>
        <taxon>Teleostei</taxon>
        <taxon>Anguilliformes</taxon>
        <taxon>Anguillidae</taxon>
        <taxon>Anguilla</taxon>
    </lineage>
</organism>